<sequence>MQKLLLSCLLTAAAFAASAQEPRPTYVINPGETLRGKLTNADVYKYANFGPGTVYFKNGAATNAPLNYNFVLAAIQFIDPKGDTLTLGNEDQIDLITVGNDSFYHNKVYLQLAGRMGDGTSIYRKEFMRLASVRKIGLFDQPVEGGSAESFSSFWSNSTVEDKSLALRQRLTLVRETFLYITDKYEHLVLVASRRNFEKIYPKKKSAIGEYLAANKVDFQSLNDVQALMVYLQDHS</sequence>
<accession>A0A4R4E6A6</accession>
<evidence type="ECO:0000256" key="1">
    <source>
        <dbReference type="SAM" id="SignalP"/>
    </source>
</evidence>
<protein>
    <recommendedName>
        <fullName evidence="4">DUF4369 domain-containing protein</fullName>
    </recommendedName>
</protein>
<reference evidence="2 3" key="1">
    <citation type="submission" date="2019-03" db="EMBL/GenBank/DDBJ databases">
        <authorList>
            <person name="Kim M.K.M."/>
        </authorList>
    </citation>
    <scope>NUCLEOTIDE SEQUENCE [LARGE SCALE GENOMIC DNA]</scope>
    <source>
        <strain evidence="2 3">17J68-15</strain>
    </source>
</reference>
<dbReference type="Proteomes" id="UP000295164">
    <property type="component" value="Unassembled WGS sequence"/>
</dbReference>
<proteinExistence type="predicted"/>
<organism evidence="2 3">
    <name type="scientific">Flaviaesturariibacter aridisoli</name>
    <dbReference type="NCBI Taxonomy" id="2545761"/>
    <lineage>
        <taxon>Bacteria</taxon>
        <taxon>Pseudomonadati</taxon>
        <taxon>Bacteroidota</taxon>
        <taxon>Chitinophagia</taxon>
        <taxon>Chitinophagales</taxon>
        <taxon>Chitinophagaceae</taxon>
        <taxon>Flaviaestuariibacter</taxon>
    </lineage>
</organism>
<keyword evidence="3" id="KW-1185">Reference proteome</keyword>
<evidence type="ECO:0008006" key="4">
    <source>
        <dbReference type="Google" id="ProtNLM"/>
    </source>
</evidence>
<evidence type="ECO:0000313" key="3">
    <source>
        <dbReference type="Proteomes" id="UP000295164"/>
    </source>
</evidence>
<feature type="signal peptide" evidence="1">
    <location>
        <begin position="1"/>
        <end position="19"/>
    </location>
</feature>
<dbReference type="EMBL" id="SKFH01000001">
    <property type="protein sequence ID" value="TCZ75029.1"/>
    <property type="molecule type" value="Genomic_DNA"/>
</dbReference>
<evidence type="ECO:0000313" key="2">
    <source>
        <dbReference type="EMBL" id="TCZ75029.1"/>
    </source>
</evidence>
<dbReference type="RefSeq" id="WP_131850384.1">
    <property type="nucleotide sequence ID" value="NZ_SKFH01000001.1"/>
</dbReference>
<name>A0A4R4E6A6_9BACT</name>
<keyword evidence="1" id="KW-0732">Signal</keyword>
<dbReference type="OrthoDB" id="1100665at2"/>
<dbReference type="AlphaFoldDB" id="A0A4R4E6A6"/>
<comment type="caution">
    <text evidence="2">The sequence shown here is derived from an EMBL/GenBank/DDBJ whole genome shotgun (WGS) entry which is preliminary data.</text>
</comment>
<feature type="chain" id="PRO_5020496949" description="DUF4369 domain-containing protein" evidence="1">
    <location>
        <begin position="20"/>
        <end position="236"/>
    </location>
</feature>
<gene>
    <name evidence="2" type="ORF">E0486_01615</name>
</gene>